<keyword evidence="3" id="KW-0862">Zinc</keyword>
<evidence type="ECO:0000256" key="1">
    <source>
        <dbReference type="ARBA" id="ARBA00022723"/>
    </source>
</evidence>
<dbReference type="EMBL" id="VWRR01000020">
    <property type="protein sequence ID" value="KAF6000463.1"/>
    <property type="molecule type" value="Genomic_DNA"/>
</dbReference>
<dbReference type="GO" id="GO:0008270">
    <property type="term" value="F:zinc ion binding"/>
    <property type="evidence" value="ECO:0007669"/>
    <property type="project" value="UniProtKB-KW"/>
</dbReference>
<dbReference type="SMART" id="SM00184">
    <property type="entry name" value="RING"/>
    <property type="match status" value="1"/>
</dbReference>
<dbReference type="GO" id="GO:0016567">
    <property type="term" value="P:protein ubiquitination"/>
    <property type="evidence" value="ECO:0007669"/>
    <property type="project" value="TreeGrafter"/>
</dbReference>
<dbReference type="InterPro" id="IPR013083">
    <property type="entry name" value="Znf_RING/FYVE/PHD"/>
</dbReference>
<proteinExistence type="predicted"/>
<keyword evidence="8" id="KW-1185">Reference proteome</keyword>
<gene>
    <name evidence="7" type="ORF">F1559_002244</name>
</gene>
<dbReference type="OrthoDB" id="8062037at2759"/>
<dbReference type="CDD" id="cd16454">
    <property type="entry name" value="RING-H2_PA-TM-RING"/>
    <property type="match status" value="1"/>
</dbReference>
<feature type="region of interest" description="Disordered" evidence="5">
    <location>
        <begin position="1"/>
        <end position="37"/>
    </location>
</feature>
<evidence type="ECO:0000256" key="2">
    <source>
        <dbReference type="ARBA" id="ARBA00022771"/>
    </source>
</evidence>
<dbReference type="GO" id="GO:0061630">
    <property type="term" value="F:ubiquitin protein ligase activity"/>
    <property type="evidence" value="ECO:0007669"/>
    <property type="project" value="TreeGrafter"/>
</dbReference>
<keyword evidence="2 4" id="KW-0863">Zinc-finger</keyword>
<feature type="domain" description="RING-type" evidence="6">
    <location>
        <begin position="162"/>
        <end position="205"/>
    </location>
</feature>
<dbReference type="PROSITE" id="PS50089">
    <property type="entry name" value="ZF_RING_2"/>
    <property type="match status" value="1"/>
</dbReference>
<evidence type="ECO:0000313" key="8">
    <source>
        <dbReference type="Proteomes" id="UP000530660"/>
    </source>
</evidence>
<dbReference type="PANTHER" id="PTHR45969">
    <property type="entry name" value="RING ZINC FINGER PROTEIN-RELATED"/>
    <property type="match status" value="1"/>
</dbReference>
<reference evidence="7 8" key="1">
    <citation type="journal article" date="2020" name="J. Phycol.">
        <title>Comparative genome analysis reveals Cyanidiococcus gen. nov., a new extremophilic red algal genus sister to Cyanidioschyzon (Cyanidioschyzonaceae, Rhodophyta).</title>
        <authorList>
            <person name="Liu S.-L."/>
            <person name="Chiang Y.-R."/>
            <person name="Yoon H.S."/>
            <person name="Fu H.-Y."/>
        </authorList>
    </citation>
    <scope>NUCLEOTIDE SEQUENCE [LARGE SCALE GENOMIC DNA]</scope>
    <source>
        <strain evidence="7 8">THAL066</strain>
    </source>
</reference>
<accession>A0A7J7IBJ8</accession>
<dbReference type="Proteomes" id="UP000530660">
    <property type="component" value="Unassembled WGS sequence"/>
</dbReference>
<dbReference type="AlphaFoldDB" id="A0A7J7IBJ8"/>
<dbReference type="InterPro" id="IPR001841">
    <property type="entry name" value="Znf_RING"/>
</dbReference>
<evidence type="ECO:0000256" key="4">
    <source>
        <dbReference type="PROSITE-ProRule" id="PRU00175"/>
    </source>
</evidence>
<dbReference type="Pfam" id="PF13639">
    <property type="entry name" value="zf-RING_2"/>
    <property type="match status" value="1"/>
</dbReference>
<name>A0A7J7IBJ8_9RHOD</name>
<evidence type="ECO:0000313" key="7">
    <source>
        <dbReference type="EMBL" id="KAF6000463.1"/>
    </source>
</evidence>
<dbReference type="SUPFAM" id="SSF57850">
    <property type="entry name" value="RING/U-box"/>
    <property type="match status" value="1"/>
</dbReference>
<sequence>MGNRVTAERRSTAGGTQRQLASGGLVSGPDSVQQRESQTLTESLSPFIFVGGPRRSYVPSIPVRPLTEVPYYPYLRYRVVVEDEYGSLLVVTRDGLRRQRDALRIACETEADPHSLIALATWQQRKARISPVELEQVCHHQRYDELEAHGALPADTDAVQTCSVCFEDFEPSSMVRRLPRCGHIFHDDCIRGWACHKKAQCPVCRAWILDDTDMRQRSMAEAAIRAELQHAALVEERIREVRLPD</sequence>
<evidence type="ECO:0000259" key="6">
    <source>
        <dbReference type="PROSITE" id="PS50089"/>
    </source>
</evidence>
<comment type="caution">
    <text evidence="7">The sequence shown here is derived from an EMBL/GenBank/DDBJ whole genome shotgun (WGS) entry which is preliminary data.</text>
</comment>
<organism evidence="7 8">
    <name type="scientific">Cyanidiococcus yangmingshanensis</name>
    <dbReference type="NCBI Taxonomy" id="2690220"/>
    <lineage>
        <taxon>Eukaryota</taxon>
        <taxon>Rhodophyta</taxon>
        <taxon>Bangiophyceae</taxon>
        <taxon>Cyanidiales</taxon>
        <taxon>Cyanidiaceae</taxon>
        <taxon>Cyanidiococcus</taxon>
    </lineage>
</organism>
<evidence type="ECO:0000256" key="3">
    <source>
        <dbReference type="ARBA" id="ARBA00022833"/>
    </source>
</evidence>
<keyword evidence="1" id="KW-0479">Metal-binding</keyword>
<dbReference type="PANTHER" id="PTHR45969:SF69">
    <property type="entry name" value="FINGER DOMAIN PROTEIN, PUTATIVE (AFU_ORTHOLOGUE AFUA_3G12190)-RELATED"/>
    <property type="match status" value="1"/>
</dbReference>
<evidence type="ECO:0000256" key="5">
    <source>
        <dbReference type="SAM" id="MobiDB-lite"/>
    </source>
</evidence>
<dbReference type="Gene3D" id="3.30.40.10">
    <property type="entry name" value="Zinc/RING finger domain, C3HC4 (zinc finger)"/>
    <property type="match status" value="1"/>
</dbReference>
<protein>
    <recommendedName>
        <fullName evidence="6">RING-type domain-containing protein</fullName>
    </recommendedName>
</protein>
<feature type="compositionally biased region" description="Basic and acidic residues" evidence="5">
    <location>
        <begin position="1"/>
        <end position="11"/>
    </location>
</feature>